<dbReference type="InterPro" id="IPR016431">
    <property type="entry name" value="Pyrv-formate_lyase-activ_prd"/>
</dbReference>
<dbReference type="AlphaFoldDB" id="A0A3D1JD61"/>
<proteinExistence type="predicted"/>
<sequence>MPPAYLSLLSSGELAHRVEQAFAALASCTLCPRRCRANRLKGELGVCRCGEKARVASYGPHHGEERPLSGWRGSGTVFFSRCNLRCVFCQNYEISQADAGPEVEPEALASIFLEIQAMGCHNVNLVSPSHVVPQILAGVLLAAQAGLRLPLVYNSGGYDSLEALALLDGVIDIYMPDMKYADAKAAHLFSGARDYPVVNRAAVKEMHRQVGDLVLDQEGLAVRGLLVRHLVLPNRLAGTTQIARFLAEEVSPNTYLNVMAQYHPAYRAAAFVQLNRRITPQEYEAALQAARSAGLTRLDGITSPS</sequence>
<gene>
    <name evidence="7" type="ORF">DEQ80_01550</name>
</gene>
<evidence type="ECO:0000256" key="2">
    <source>
        <dbReference type="ARBA" id="ARBA00022723"/>
    </source>
</evidence>
<dbReference type="SFLD" id="SFLDG01099">
    <property type="entry name" value="Uncharacterised_Radical_SAM_Su"/>
    <property type="match status" value="1"/>
</dbReference>
<dbReference type="RefSeq" id="WP_062195624.1">
    <property type="nucleotide sequence ID" value="NZ_DF967965.1"/>
</dbReference>
<dbReference type="OrthoDB" id="9781783at2"/>
<dbReference type="Gene3D" id="3.20.20.70">
    <property type="entry name" value="Aldolase class I"/>
    <property type="match status" value="1"/>
</dbReference>
<keyword evidence="3 5" id="KW-0408">Iron</keyword>
<dbReference type="GO" id="GO:0046872">
    <property type="term" value="F:metal ion binding"/>
    <property type="evidence" value="ECO:0007669"/>
    <property type="project" value="UniProtKB-KW"/>
</dbReference>
<evidence type="ECO:0000313" key="7">
    <source>
        <dbReference type="EMBL" id="HCE16521.1"/>
    </source>
</evidence>
<comment type="cofactor">
    <cofactor evidence="5">
        <name>[4Fe-4S] cluster</name>
        <dbReference type="ChEBI" id="CHEBI:49883"/>
    </cofactor>
    <text evidence="5">Binds 1 [4Fe-4S] cluster. The cluster is coordinated with 3 cysteines and an exchangeable S-adenosyl-L-methionine.</text>
</comment>
<keyword evidence="4 5" id="KW-0411">Iron-sulfur</keyword>
<dbReference type="InterPro" id="IPR058240">
    <property type="entry name" value="rSAM_sf"/>
</dbReference>
<feature type="binding site" evidence="5">
    <location>
        <position position="89"/>
    </location>
    <ligand>
        <name>[4Fe-4S] cluster</name>
        <dbReference type="ChEBI" id="CHEBI:49883"/>
        <note>4Fe-4S-S-AdoMet</note>
    </ligand>
</feature>
<comment type="caution">
    <text evidence="7">The sequence shown here is derived from an EMBL/GenBank/DDBJ whole genome shotgun (WGS) entry which is preliminary data.</text>
</comment>
<dbReference type="GO" id="GO:0003824">
    <property type="term" value="F:catalytic activity"/>
    <property type="evidence" value="ECO:0007669"/>
    <property type="project" value="InterPro"/>
</dbReference>
<evidence type="ECO:0000256" key="5">
    <source>
        <dbReference type="PIRSR" id="PIRSR004869-50"/>
    </source>
</evidence>
<keyword evidence="2 5" id="KW-0479">Metal-binding</keyword>
<feature type="binding site" evidence="5">
    <location>
        <position position="82"/>
    </location>
    <ligand>
        <name>[4Fe-4S] cluster</name>
        <dbReference type="ChEBI" id="CHEBI:49883"/>
        <note>4Fe-4S-S-AdoMet</note>
    </ligand>
</feature>
<dbReference type="InterPro" id="IPR040085">
    <property type="entry name" value="MJ0674-like"/>
</dbReference>
<feature type="binding site" evidence="5">
    <location>
        <position position="86"/>
    </location>
    <ligand>
        <name>[4Fe-4S] cluster</name>
        <dbReference type="ChEBI" id="CHEBI:49883"/>
        <note>4Fe-4S-S-AdoMet</note>
    </ligand>
</feature>
<dbReference type="SUPFAM" id="SSF102114">
    <property type="entry name" value="Radical SAM enzymes"/>
    <property type="match status" value="1"/>
</dbReference>
<dbReference type="GO" id="GO:0051536">
    <property type="term" value="F:iron-sulfur cluster binding"/>
    <property type="evidence" value="ECO:0007669"/>
    <property type="project" value="UniProtKB-KW"/>
</dbReference>
<dbReference type="EMBL" id="DPBP01000005">
    <property type="protein sequence ID" value="HCE16521.1"/>
    <property type="molecule type" value="Genomic_DNA"/>
</dbReference>
<dbReference type="InterPro" id="IPR007197">
    <property type="entry name" value="rSAM"/>
</dbReference>
<dbReference type="CDD" id="cd01335">
    <property type="entry name" value="Radical_SAM"/>
    <property type="match status" value="1"/>
</dbReference>
<dbReference type="Proteomes" id="UP000264141">
    <property type="component" value="Unassembled WGS sequence"/>
</dbReference>
<evidence type="ECO:0000313" key="8">
    <source>
        <dbReference type="Proteomes" id="UP000264141"/>
    </source>
</evidence>
<dbReference type="SFLD" id="SFLDS00029">
    <property type="entry name" value="Radical_SAM"/>
    <property type="match status" value="1"/>
</dbReference>
<dbReference type="PIRSF" id="PIRSF004869">
    <property type="entry name" value="PflX_prd"/>
    <property type="match status" value="1"/>
</dbReference>
<evidence type="ECO:0000256" key="3">
    <source>
        <dbReference type="ARBA" id="ARBA00023004"/>
    </source>
</evidence>
<dbReference type="PANTHER" id="PTHR43075">
    <property type="entry name" value="FORMATE LYASE ACTIVATING ENZYME, PUTATIVE (AFU_ORTHOLOGUE AFUA_2G15630)-RELATED"/>
    <property type="match status" value="1"/>
</dbReference>
<name>A0A3D1JD61_9CHLR</name>
<evidence type="ECO:0000256" key="1">
    <source>
        <dbReference type="ARBA" id="ARBA00022691"/>
    </source>
</evidence>
<evidence type="ECO:0000259" key="6">
    <source>
        <dbReference type="Pfam" id="PF04055"/>
    </source>
</evidence>
<reference evidence="7 8" key="1">
    <citation type="journal article" date="2018" name="Nat. Biotechnol.">
        <title>A standardized bacterial taxonomy based on genome phylogeny substantially revises the tree of life.</title>
        <authorList>
            <person name="Parks D.H."/>
            <person name="Chuvochina M."/>
            <person name="Waite D.W."/>
            <person name="Rinke C."/>
            <person name="Skarshewski A."/>
            <person name="Chaumeil P.A."/>
            <person name="Hugenholtz P."/>
        </authorList>
    </citation>
    <scope>NUCLEOTIDE SEQUENCE [LARGE SCALE GENOMIC DNA]</scope>
    <source>
        <strain evidence="7">UBA8781</strain>
    </source>
</reference>
<keyword evidence="1 5" id="KW-0949">S-adenosyl-L-methionine</keyword>
<dbReference type="Pfam" id="PF04055">
    <property type="entry name" value="Radical_SAM"/>
    <property type="match status" value="1"/>
</dbReference>
<dbReference type="InterPro" id="IPR013785">
    <property type="entry name" value="Aldolase_TIM"/>
</dbReference>
<evidence type="ECO:0000256" key="4">
    <source>
        <dbReference type="ARBA" id="ARBA00023014"/>
    </source>
</evidence>
<organism evidence="7 8">
    <name type="scientific">Anaerolinea thermolimosa</name>
    <dbReference type="NCBI Taxonomy" id="229919"/>
    <lineage>
        <taxon>Bacteria</taxon>
        <taxon>Bacillati</taxon>
        <taxon>Chloroflexota</taxon>
        <taxon>Anaerolineae</taxon>
        <taxon>Anaerolineales</taxon>
        <taxon>Anaerolineaceae</taxon>
        <taxon>Anaerolinea</taxon>
    </lineage>
</organism>
<protein>
    <submittedName>
        <fullName evidence="7">Radical SAM protein</fullName>
    </submittedName>
</protein>
<accession>A0A3D1JD61</accession>
<dbReference type="PANTHER" id="PTHR43075:SF1">
    <property type="entry name" value="FORMATE LYASE ACTIVATING ENZYME, PUTATIVE (AFU_ORTHOLOGUE AFUA_2G15630)-RELATED"/>
    <property type="match status" value="1"/>
</dbReference>
<dbReference type="STRING" id="229919.GCA_001050195_03039"/>
<feature type="domain" description="Radical SAM core" evidence="6">
    <location>
        <begin position="77"/>
        <end position="179"/>
    </location>
</feature>